<evidence type="ECO:0000313" key="9">
    <source>
        <dbReference type="Proteomes" id="UP001596143"/>
    </source>
</evidence>
<evidence type="ECO:0000256" key="3">
    <source>
        <dbReference type="ARBA" id="ARBA00023002"/>
    </source>
</evidence>
<dbReference type="Pfam" id="PF13462">
    <property type="entry name" value="Thioredoxin_4"/>
    <property type="match status" value="1"/>
</dbReference>
<evidence type="ECO:0000313" key="8">
    <source>
        <dbReference type="EMBL" id="MFC5628404.1"/>
    </source>
</evidence>
<name>A0ABW0U846_9BACI</name>
<dbReference type="Proteomes" id="UP001596143">
    <property type="component" value="Unassembled WGS sequence"/>
</dbReference>
<accession>A0ABW0U846</accession>
<evidence type="ECO:0000259" key="7">
    <source>
        <dbReference type="Pfam" id="PF13462"/>
    </source>
</evidence>
<feature type="domain" description="Thioredoxin-like fold" evidence="7">
    <location>
        <begin position="50"/>
        <end position="218"/>
    </location>
</feature>
<dbReference type="Gene3D" id="3.40.30.10">
    <property type="entry name" value="Glutaredoxin"/>
    <property type="match status" value="1"/>
</dbReference>
<protein>
    <submittedName>
        <fullName evidence="8">DsbA family protein</fullName>
    </submittedName>
</protein>
<dbReference type="PANTHER" id="PTHR13887">
    <property type="entry name" value="GLUTATHIONE S-TRANSFERASE KAPPA"/>
    <property type="match status" value="1"/>
</dbReference>
<feature type="transmembrane region" description="Helical" evidence="6">
    <location>
        <begin position="12"/>
        <end position="35"/>
    </location>
</feature>
<keyword evidence="5" id="KW-0676">Redox-active center</keyword>
<dbReference type="InterPro" id="IPR012336">
    <property type="entry name" value="Thioredoxin-like_fold"/>
</dbReference>
<evidence type="ECO:0000256" key="4">
    <source>
        <dbReference type="ARBA" id="ARBA00023157"/>
    </source>
</evidence>
<reference evidence="9" key="1">
    <citation type="journal article" date="2019" name="Int. J. Syst. Evol. Microbiol.">
        <title>The Global Catalogue of Microorganisms (GCM) 10K type strain sequencing project: providing services to taxonomists for standard genome sequencing and annotation.</title>
        <authorList>
            <consortium name="The Broad Institute Genomics Platform"/>
            <consortium name="The Broad Institute Genome Sequencing Center for Infectious Disease"/>
            <person name="Wu L."/>
            <person name="Ma J."/>
        </authorList>
    </citation>
    <scope>NUCLEOTIDE SEQUENCE [LARGE SCALE GENOMIC DNA]</scope>
    <source>
        <strain evidence="9">CGMCC 1.15790</strain>
    </source>
</reference>
<sequence length="222" mass="24877">MAAKPKGYKKDSPIKVVMIVTIALVLVMVLLYLLMNQSGNKTFDSAPPLENQPVLGNEEASVSVVEFGDYKCPGCGTWATEIFPQLEADYIESGDVSFSFYNYLGFGQESFLASLASRTVYEEAPEEFWEFHQRLFEVAPSEEVTMELLLDLLAEHAPSVEEETFMQALEEGTYLSSLEQELAVVQQYEVNATPTIVINETLVEDPFDYDEIQALIDDQLAE</sequence>
<evidence type="ECO:0000256" key="1">
    <source>
        <dbReference type="ARBA" id="ARBA00005791"/>
    </source>
</evidence>
<evidence type="ECO:0000256" key="2">
    <source>
        <dbReference type="ARBA" id="ARBA00022729"/>
    </source>
</evidence>
<gene>
    <name evidence="8" type="ORF">ACFPTR_05765</name>
</gene>
<dbReference type="PANTHER" id="PTHR13887:SF14">
    <property type="entry name" value="DISULFIDE BOND FORMATION PROTEIN D"/>
    <property type="match status" value="1"/>
</dbReference>
<dbReference type="InterPro" id="IPR036249">
    <property type="entry name" value="Thioredoxin-like_sf"/>
</dbReference>
<keyword evidence="6" id="KW-0812">Transmembrane</keyword>
<keyword evidence="4" id="KW-1015">Disulfide bond</keyword>
<keyword evidence="6" id="KW-0472">Membrane</keyword>
<dbReference type="RefSeq" id="WP_270898283.1">
    <property type="nucleotide sequence ID" value="NZ_JBHSPF010000022.1"/>
</dbReference>
<keyword evidence="2" id="KW-0732">Signal</keyword>
<dbReference type="SUPFAM" id="SSF52833">
    <property type="entry name" value="Thioredoxin-like"/>
    <property type="match status" value="1"/>
</dbReference>
<keyword evidence="9" id="KW-1185">Reference proteome</keyword>
<evidence type="ECO:0000256" key="5">
    <source>
        <dbReference type="ARBA" id="ARBA00023284"/>
    </source>
</evidence>
<proteinExistence type="inferred from homology"/>
<organism evidence="8 9">
    <name type="scientific">Aliibacillus thermotolerans</name>
    <dbReference type="NCBI Taxonomy" id="1834418"/>
    <lineage>
        <taxon>Bacteria</taxon>
        <taxon>Bacillati</taxon>
        <taxon>Bacillota</taxon>
        <taxon>Bacilli</taxon>
        <taxon>Bacillales</taxon>
        <taxon>Bacillaceae</taxon>
        <taxon>Aliibacillus</taxon>
    </lineage>
</organism>
<keyword evidence="6" id="KW-1133">Transmembrane helix</keyword>
<comment type="similarity">
    <text evidence="1">Belongs to the thioredoxin family. DsbA subfamily.</text>
</comment>
<evidence type="ECO:0000256" key="6">
    <source>
        <dbReference type="SAM" id="Phobius"/>
    </source>
</evidence>
<comment type="caution">
    <text evidence="8">The sequence shown here is derived from an EMBL/GenBank/DDBJ whole genome shotgun (WGS) entry which is preliminary data.</text>
</comment>
<keyword evidence="3" id="KW-0560">Oxidoreductase</keyword>
<dbReference type="EMBL" id="JBHSPF010000022">
    <property type="protein sequence ID" value="MFC5628404.1"/>
    <property type="molecule type" value="Genomic_DNA"/>
</dbReference>